<comment type="caution">
    <text evidence="10">The sequence shown here is derived from an EMBL/GenBank/DDBJ whole genome shotgun (WGS) entry which is preliminary data.</text>
</comment>
<dbReference type="NCBIfam" id="TIGR00922">
    <property type="entry name" value="nusG"/>
    <property type="match status" value="1"/>
</dbReference>
<dbReference type="FunFam" id="2.30.30.30:FF:000002">
    <property type="entry name" value="Transcription termination/antitermination factor NusG"/>
    <property type="match status" value="1"/>
</dbReference>
<proteinExistence type="inferred from homology"/>
<dbReference type="CDD" id="cd06091">
    <property type="entry name" value="KOW_NusG"/>
    <property type="match status" value="1"/>
</dbReference>
<dbReference type="InterPro" id="IPR001062">
    <property type="entry name" value="Transcrpt_antiterm_NusG"/>
</dbReference>
<dbReference type="Pfam" id="PF00467">
    <property type="entry name" value="KOW"/>
    <property type="match status" value="1"/>
</dbReference>
<reference evidence="11 12" key="1">
    <citation type="submission" date="2017-05" db="EMBL/GenBank/DDBJ databases">
        <title>Complete and WGS of Bordetella genogroups.</title>
        <authorList>
            <person name="Spilker T."/>
            <person name="Lipuma J."/>
        </authorList>
    </citation>
    <scope>NUCLEOTIDE SEQUENCE [LARGE SCALE GENOMIC DNA]</scope>
    <source>
        <strain evidence="11 12">AU9795</strain>
    </source>
</reference>
<dbReference type="GO" id="GO:0006354">
    <property type="term" value="P:DNA-templated transcription elongation"/>
    <property type="evidence" value="ECO:0007669"/>
    <property type="project" value="UniProtKB-UniRule"/>
</dbReference>
<dbReference type="RefSeq" id="WP_094829198.1">
    <property type="nucleotide sequence ID" value="NZ_NEVL01000007.1"/>
</dbReference>
<evidence type="ECO:0000256" key="1">
    <source>
        <dbReference type="ARBA" id="ARBA00022472"/>
    </source>
</evidence>
<dbReference type="AlphaFoldDB" id="A0A261RUK8"/>
<dbReference type="EMBL" id="NEVL01000007">
    <property type="protein sequence ID" value="OZI28260.1"/>
    <property type="molecule type" value="Genomic_DNA"/>
</dbReference>
<gene>
    <name evidence="5" type="primary">nusG</name>
    <name evidence="11" type="ORF">CAL27_02440</name>
    <name evidence="10" type="ORF">CEG14_25450</name>
</gene>
<dbReference type="GO" id="GO:0031564">
    <property type="term" value="P:transcription antitermination"/>
    <property type="evidence" value="ECO:0007669"/>
    <property type="project" value="UniProtKB-UniRule"/>
</dbReference>
<evidence type="ECO:0000256" key="3">
    <source>
        <dbReference type="ARBA" id="ARBA00023015"/>
    </source>
</evidence>
<evidence type="ECO:0000256" key="4">
    <source>
        <dbReference type="ARBA" id="ARBA00023163"/>
    </source>
</evidence>
<evidence type="ECO:0000313" key="12">
    <source>
        <dbReference type="Proteomes" id="UP000216354"/>
    </source>
</evidence>
<dbReference type="SUPFAM" id="SSF82679">
    <property type="entry name" value="N-utilization substance G protein NusG, N-terminal domain"/>
    <property type="match status" value="1"/>
</dbReference>
<feature type="domain" description="KOW" evidence="9">
    <location>
        <begin position="123"/>
        <end position="150"/>
    </location>
</feature>
<keyword evidence="1 5" id="KW-0806">Transcription termination</keyword>
<dbReference type="GO" id="GO:0006353">
    <property type="term" value="P:DNA-templated transcription termination"/>
    <property type="evidence" value="ECO:0007669"/>
    <property type="project" value="UniProtKB-UniRule"/>
</dbReference>
<evidence type="ECO:0000256" key="7">
    <source>
        <dbReference type="RuleBase" id="RU000538"/>
    </source>
</evidence>
<dbReference type="Gene3D" id="3.30.70.940">
    <property type="entry name" value="NusG, N-terminal domain"/>
    <property type="match status" value="1"/>
</dbReference>
<comment type="function">
    <text evidence="5 7">Participates in transcription elongation, termination and antitermination.</text>
</comment>
<dbReference type="PANTHER" id="PTHR30265">
    <property type="entry name" value="RHO-INTERACTING TRANSCRIPTION TERMINATION FACTOR NUSG"/>
    <property type="match status" value="1"/>
</dbReference>
<dbReference type="HAMAP" id="MF_00948">
    <property type="entry name" value="NusG"/>
    <property type="match status" value="1"/>
</dbReference>
<dbReference type="Gene3D" id="2.30.30.30">
    <property type="match status" value="1"/>
</dbReference>
<dbReference type="FunFam" id="3.30.70.940:FF:000001">
    <property type="entry name" value="Transcription termination/antitermination protein NusG"/>
    <property type="match status" value="1"/>
</dbReference>
<evidence type="ECO:0000256" key="6">
    <source>
        <dbReference type="NCBIfam" id="TIGR00922"/>
    </source>
</evidence>
<dbReference type="InterPro" id="IPR015869">
    <property type="entry name" value="Transcrpt_antiterm_NusG_bac_CS"/>
</dbReference>
<dbReference type="InterPro" id="IPR043425">
    <property type="entry name" value="NusG-like"/>
</dbReference>
<dbReference type="CDD" id="cd09891">
    <property type="entry name" value="NGN_Bact_1"/>
    <property type="match status" value="1"/>
</dbReference>
<dbReference type="Proteomes" id="UP000217005">
    <property type="component" value="Unassembled WGS sequence"/>
</dbReference>
<reference evidence="10 13" key="2">
    <citation type="submission" date="2017-05" db="EMBL/GenBank/DDBJ databases">
        <title>Complete and WGS of Bordetella genogroups.</title>
        <authorList>
            <person name="Spilker T."/>
            <person name="LiPuma J."/>
        </authorList>
    </citation>
    <scope>NUCLEOTIDE SEQUENCE [LARGE SCALE GENOMIC DNA]</scope>
    <source>
        <strain evidence="10 13">AU17610</strain>
    </source>
</reference>
<dbReference type="PRINTS" id="PR00338">
    <property type="entry name" value="NUSGTNSCPFCT"/>
</dbReference>
<feature type="domain" description="NusG-like N-terminal" evidence="8">
    <location>
        <begin position="2"/>
        <end position="111"/>
    </location>
</feature>
<keyword evidence="4 5" id="KW-0804">Transcription</keyword>
<organism evidence="10 13">
    <name type="scientific">Bordetella genomosp. 1</name>
    <dbReference type="NCBI Taxonomy" id="1395607"/>
    <lineage>
        <taxon>Bacteria</taxon>
        <taxon>Pseudomonadati</taxon>
        <taxon>Pseudomonadota</taxon>
        <taxon>Betaproteobacteria</taxon>
        <taxon>Burkholderiales</taxon>
        <taxon>Alcaligenaceae</taxon>
        <taxon>Bordetella</taxon>
    </lineage>
</organism>
<keyword evidence="3 5" id="KW-0805">Transcription regulation</keyword>
<accession>A0A261RUK8</accession>
<dbReference type="InterPro" id="IPR008991">
    <property type="entry name" value="Translation_prot_SH3-like_sf"/>
</dbReference>
<dbReference type="InterPro" id="IPR005824">
    <property type="entry name" value="KOW"/>
</dbReference>
<keyword evidence="12" id="KW-1185">Reference proteome</keyword>
<evidence type="ECO:0000313" key="10">
    <source>
        <dbReference type="EMBL" id="OZI28260.1"/>
    </source>
</evidence>
<dbReference type="InterPro" id="IPR014722">
    <property type="entry name" value="Rib_uL2_dom2"/>
</dbReference>
<name>A0A261RUK8_9BORD</name>
<dbReference type="Pfam" id="PF02357">
    <property type="entry name" value="NusG"/>
    <property type="match status" value="1"/>
</dbReference>
<evidence type="ECO:0000256" key="5">
    <source>
        <dbReference type="HAMAP-Rule" id="MF_00948"/>
    </source>
</evidence>
<protein>
    <recommendedName>
        <fullName evidence="5 6">Transcription termination/antitermination protein NusG</fullName>
    </recommendedName>
</protein>
<dbReference type="SMART" id="SM00739">
    <property type="entry name" value="KOW"/>
    <property type="match status" value="1"/>
</dbReference>
<dbReference type="GO" id="GO:0032784">
    <property type="term" value="P:regulation of DNA-templated transcription elongation"/>
    <property type="evidence" value="ECO:0007669"/>
    <property type="project" value="InterPro"/>
</dbReference>
<evidence type="ECO:0000256" key="2">
    <source>
        <dbReference type="ARBA" id="ARBA00022814"/>
    </source>
</evidence>
<dbReference type="OrthoDB" id="9809075at2"/>
<dbReference type="InterPro" id="IPR047050">
    <property type="entry name" value="NGN"/>
</dbReference>
<evidence type="ECO:0000259" key="9">
    <source>
        <dbReference type="SMART" id="SM00739"/>
    </source>
</evidence>
<dbReference type="SUPFAM" id="SSF50104">
    <property type="entry name" value="Translation proteins SH3-like domain"/>
    <property type="match status" value="1"/>
</dbReference>
<comment type="similarity">
    <text evidence="5 7">Belongs to the NusG family.</text>
</comment>
<dbReference type="SMART" id="SM00738">
    <property type="entry name" value="NGN"/>
    <property type="match status" value="1"/>
</dbReference>
<dbReference type="InterPro" id="IPR036735">
    <property type="entry name" value="NGN_dom_sf"/>
</dbReference>
<keyword evidence="2 5" id="KW-0889">Transcription antitermination</keyword>
<dbReference type="InterPro" id="IPR006645">
    <property type="entry name" value="NGN-like_dom"/>
</dbReference>
<evidence type="ECO:0000259" key="8">
    <source>
        <dbReference type="SMART" id="SM00738"/>
    </source>
</evidence>
<dbReference type="Proteomes" id="UP000216354">
    <property type="component" value="Unassembled WGS sequence"/>
</dbReference>
<dbReference type="EMBL" id="NEVR01000001">
    <property type="protein sequence ID" value="OZI68350.1"/>
    <property type="molecule type" value="Genomic_DNA"/>
</dbReference>
<dbReference type="PROSITE" id="PS01014">
    <property type="entry name" value="NUSG"/>
    <property type="match status" value="1"/>
</dbReference>
<dbReference type="GO" id="GO:0005829">
    <property type="term" value="C:cytosol"/>
    <property type="evidence" value="ECO:0007669"/>
    <property type="project" value="UniProtKB-ARBA"/>
</dbReference>
<dbReference type="PANTHER" id="PTHR30265:SF2">
    <property type="entry name" value="TRANSCRIPTION TERMINATION_ANTITERMINATION PROTEIN NUSG"/>
    <property type="match status" value="1"/>
</dbReference>
<evidence type="ECO:0000313" key="11">
    <source>
        <dbReference type="EMBL" id="OZI68350.1"/>
    </source>
</evidence>
<evidence type="ECO:0000313" key="13">
    <source>
        <dbReference type="Proteomes" id="UP000217005"/>
    </source>
</evidence>
<sequence>MSKRWYVVHVYSGMEKSVQKALIERIDRAALQTSFGRILVPSEEVVEVKGGQKSISERRIFPGYVLVEMDLTDETWHLVKNTNRVTGFLGGSGNRPTPISEREVEKILSQMEEGVEKPRPKILFEVGEMVRVKEGPFADFNGNVEEVNYEKSKVRVSVTIFGRATPVELDFSQVEKT</sequence>